<dbReference type="Pfam" id="PF14371">
    <property type="entry name" value="DUF4412"/>
    <property type="match status" value="1"/>
</dbReference>
<feature type="signal peptide" evidence="1">
    <location>
        <begin position="1"/>
        <end position="37"/>
    </location>
</feature>
<keyword evidence="1" id="KW-0732">Signal</keyword>
<dbReference type="STRING" id="1465490.SAMN05444277_101228"/>
<dbReference type="OrthoDB" id="1524221at2"/>
<name>A0A1I5RFH1_9BACT</name>
<reference evidence="3 4" key="1">
    <citation type="submission" date="2016-10" db="EMBL/GenBank/DDBJ databases">
        <authorList>
            <person name="de Groot N.N."/>
        </authorList>
    </citation>
    <scope>NUCLEOTIDE SEQUENCE [LARGE SCALE GENOMIC DNA]</scope>
    <source>
        <strain evidence="3 4">DSM 28286</strain>
    </source>
</reference>
<gene>
    <name evidence="3" type="ORF">SAMN05444277_101228</name>
</gene>
<dbReference type="EMBL" id="FOXQ01000001">
    <property type="protein sequence ID" value="SFP57304.1"/>
    <property type="molecule type" value="Genomic_DNA"/>
</dbReference>
<evidence type="ECO:0000313" key="4">
    <source>
        <dbReference type="Proteomes" id="UP000199031"/>
    </source>
</evidence>
<dbReference type="AlphaFoldDB" id="A0A1I5RFH1"/>
<dbReference type="InterPro" id="IPR025524">
    <property type="entry name" value="DUF4412"/>
</dbReference>
<proteinExistence type="predicted"/>
<feature type="chain" id="PRO_5011624831" description="DUF4412 domain-containing protein" evidence="1">
    <location>
        <begin position="38"/>
        <end position="240"/>
    </location>
</feature>
<evidence type="ECO:0000256" key="1">
    <source>
        <dbReference type="SAM" id="SignalP"/>
    </source>
</evidence>
<evidence type="ECO:0000313" key="3">
    <source>
        <dbReference type="EMBL" id="SFP57304.1"/>
    </source>
</evidence>
<evidence type="ECO:0000259" key="2">
    <source>
        <dbReference type="Pfam" id="PF14371"/>
    </source>
</evidence>
<sequence length="240" mass="26869">MLKNNAMKNTTSVCYYAKHIANLFLLMCLLLCVNVQAQDSKDYKFRLGITYTTTSGDKAHDIKMWLSDEAYTGIEASENSGSAFIIFNMKDKKMITIMETQKMAMIMDLGKYQQMMTQKMKEAEDSLPKVEKTGITEKILGYNCDQYKITSDKSQTLVWITKELGNGFAGFSKSLMMMLNNGRSKPQGASIPDIQAAADGVMMKMEATDLSSNKVTKMEATAINKDGKDLNISDYKTMSM</sequence>
<keyword evidence="4" id="KW-1185">Reference proteome</keyword>
<accession>A0A1I5RFH1</accession>
<dbReference type="Proteomes" id="UP000199031">
    <property type="component" value="Unassembled WGS sequence"/>
</dbReference>
<protein>
    <recommendedName>
        <fullName evidence="2">DUF4412 domain-containing protein</fullName>
    </recommendedName>
</protein>
<feature type="domain" description="DUF4412" evidence="2">
    <location>
        <begin position="75"/>
        <end position="227"/>
    </location>
</feature>
<organism evidence="3 4">
    <name type="scientific">Parafilimonas terrae</name>
    <dbReference type="NCBI Taxonomy" id="1465490"/>
    <lineage>
        <taxon>Bacteria</taxon>
        <taxon>Pseudomonadati</taxon>
        <taxon>Bacteroidota</taxon>
        <taxon>Chitinophagia</taxon>
        <taxon>Chitinophagales</taxon>
        <taxon>Chitinophagaceae</taxon>
        <taxon>Parafilimonas</taxon>
    </lineage>
</organism>